<dbReference type="EMBL" id="MPGH01000164">
    <property type="protein sequence ID" value="OLN85453.1"/>
    <property type="molecule type" value="Genomic_DNA"/>
</dbReference>
<reference evidence="2 3" key="1">
    <citation type="submission" date="2016-11" db="EMBL/GenBank/DDBJ databases">
        <title>Draft Genome Assembly of Colletotrichum chlorophyti a pathogen of herbaceous plants.</title>
        <authorList>
            <person name="Gan P."/>
            <person name="Narusaka M."/>
            <person name="Tsushima A."/>
            <person name="Narusaka Y."/>
            <person name="Takano Y."/>
            <person name="Shirasu K."/>
        </authorList>
    </citation>
    <scope>NUCLEOTIDE SEQUENCE [LARGE SCALE GENOMIC DNA]</scope>
    <source>
        <strain evidence="2 3">NTL11</strain>
    </source>
</reference>
<feature type="region of interest" description="Disordered" evidence="1">
    <location>
        <begin position="283"/>
        <end position="342"/>
    </location>
</feature>
<feature type="region of interest" description="Disordered" evidence="1">
    <location>
        <begin position="133"/>
        <end position="155"/>
    </location>
</feature>
<comment type="caution">
    <text evidence="2">The sequence shown here is derived from an EMBL/GenBank/DDBJ whole genome shotgun (WGS) entry which is preliminary data.</text>
</comment>
<keyword evidence="3" id="KW-1185">Reference proteome</keyword>
<dbReference type="OrthoDB" id="4776522at2759"/>
<accession>A0A1Q8RMP9</accession>
<evidence type="ECO:0000256" key="1">
    <source>
        <dbReference type="SAM" id="MobiDB-lite"/>
    </source>
</evidence>
<dbReference type="AlphaFoldDB" id="A0A1Q8RMP9"/>
<name>A0A1Q8RMP9_9PEZI</name>
<protein>
    <submittedName>
        <fullName evidence="2">Uncharacterized protein</fullName>
    </submittedName>
</protein>
<organism evidence="2 3">
    <name type="scientific">Colletotrichum chlorophyti</name>
    <dbReference type="NCBI Taxonomy" id="708187"/>
    <lineage>
        <taxon>Eukaryota</taxon>
        <taxon>Fungi</taxon>
        <taxon>Dikarya</taxon>
        <taxon>Ascomycota</taxon>
        <taxon>Pezizomycotina</taxon>
        <taxon>Sordariomycetes</taxon>
        <taxon>Hypocreomycetidae</taxon>
        <taxon>Glomerellales</taxon>
        <taxon>Glomerellaceae</taxon>
        <taxon>Colletotrichum</taxon>
    </lineage>
</organism>
<sequence length="376" mass="41197">MASQQPPQPARTYATCTHVTMVRVYSYVLRCDSCGNFGPFGWLYRCSQDQEELLRDSIISGRNVTFDDLGKQLTTAVQPRTRGPEKRSKNAASFLEEMPPRAITTTYSTEQLLTIFSQRRHLVDVLRQESAGRAAVPERAKPSAHQGNPDSGLCRDGTNPWVPKQIEECQYKVCSYCRPGGADRAYISLDGVAEGNIPATAAAGYGFHLFRQRPVISSRLVASLGLRSKAASTEASASSSFRTSTEATSDIVNAHLADHPTLQLRLPCSVQYERPAYPYPLAHGHLPRSPGTPNLAANPAKEADYVDTDSSWQDTTASTSTLPPTASSHPREDSTEMEEREMVGGRFSDQPLEVPQGVAVLEESIEMHVPDLVTQV</sequence>
<evidence type="ECO:0000313" key="3">
    <source>
        <dbReference type="Proteomes" id="UP000186583"/>
    </source>
</evidence>
<evidence type="ECO:0000313" key="2">
    <source>
        <dbReference type="EMBL" id="OLN85453.1"/>
    </source>
</evidence>
<dbReference type="STRING" id="708187.A0A1Q8RMP9"/>
<gene>
    <name evidence="2" type="ORF">CCHL11_08101</name>
</gene>
<feature type="compositionally biased region" description="Low complexity" evidence="1">
    <location>
        <begin position="315"/>
        <end position="328"/>
    </location>
</feature>
<dbReference type="Proteomes" id="UP000186583">
    <property type="component" value="Unassembled WGS sequence"/>
</dbReference>
<proteinExistence type="predicted"/>